<evidence type="ECO:0000313" key="3">
    <source>
        <dbReference type="Proteomes" id="UP001432322"/>
    </source>
</evidence>
<protein>
    <recommendedName>
        <fullName evidence="4">Ribosomal protein</fullName>
    </recommendedName>
</protein>
<feature type="non-terminal residue" evidence="2">
    <location>
        <position position="71"/>
    </location>
</feature>
<evidence type="ECO:0008006" key="4">
    <source>
        <dbReference type="Google" id="ProtNLM"/>
    </source>
</evidence>
<dbReference type="AlphaFoldDB" id="A0AAV5V161"/>
<accession>A0AAV5V161</accession>
<proteinExistence type="predicted"/>
<name>A0AAV5V161_9BILA</name>
<organism evidence="2 3">
    <name type="scientific">Pristionchus fissidentatus</name>
    <dbReference type="NCBI Taxonomy" id="1538716"/>
    <lineage>
        <taxon>Eukaryota</taxon>
        <taxon>Metazoa</taxon>
        <taxon>Ecdysozoa</taxon>
        <taxon>Nematoda</taxon>
        <taxon>Chromadorea</taxon>
        <taxon>Rhabditida</taxon>
        <taxon>Rhabditina</taxon>
        <taxon>Diplogasteromorpha</taxon>
        <taxon>Diplogasteroidea</taxon>
        <taxon>Neodiplogasteridae</taxon>
        <taxon>Pristionchus</taxon>
    </lineage>
</organism>
<dbReference type="EMBL" id="BTSY01000002">
    <property type="protein sequence ID" value="GMT13061.1"/>
    <property type="molecule type" value="Genomic_DNA"/>
</dbReference>
<feature type="region of interest" description="Disordered" evidence="1">
    <location>
        <begin position="25"/>
        <end position="71"/>
    </location>
</feature>
<evidence type="ECO:0000313" key="2">
    <source>
        <dbReference type="EMBL" id="GMT13061.1"/>
    </source>
</evidence>
<evidence type="ECO:0000256" key="1">
    <source>
        <dbReference type="SAM" id="MobiDB-lite"/>
    </source>
</evidence>
<dbReference type="Proteomes" id="UP001432322">
    <property type="component" value="Unassembled WGS sequence"/>
</dbReference>
<reference evidence="2" key="1">
    <citation type="submission" date="2023-10" db="EMBL/GenBank/DDBJ databases">
        <title>Genome assembly of Pristionchus species.</title>
        <authorList>
            <person name="Yoshida K."/>
            <person name="Sommer R.J."/>
        </authorList>
    </citation>
    <scope>NUCLEOTIDE SEQUENCE</scope>
    <source>
        <strain evidence="2">RS5133</strain>
    </source>
</reference>
<keyword evidence="3" id="KW-1185">Reference proteome</keyword>
<feature type="non-terminal residue" evidence="2">
    <location>
        <position position="1"/>
    </location>
</feature>
<gene>
    <name evidence="2" type="ORF">PFISCL1PPCAC_4358</name>
</gene>
<comment type="caution">
    <text evidence="2">The sequence shown here is derived from an EMBL/GenBank/DDBJ whole genome shotgun (WGS) entry which is preliminary data.</text>
</comment>
<sequence length="71" mass="7867">NSINYLLIEVVPQLVVQSMQCLSGRGLKKRRESEVGGTSRATRVGRTRHALFDRGKRAFKHPHPAGSGPTR</sequence>